<dbReference type="AlphaFoldDB" id="A0A364LCM0"/>
<comment type="caution">
    <text evidence="1">The sequence shown here is derived from an EMBL/GenBank/DDBJ whole genome shotgun (WGS) entry which is preliminary data.</text>
</comment>
<sequence length="192" mass="20973">MAAPVFTNLSPLSTEPEIKNLSGYPRLKPAYILKVKVTTGRPVGTILSGSNLIHWETGSGTLTTAEGYDHPVEANVEYGSDWLVFDPDGGHARPELKLLARTDDGVVLDCGYTGVARASQPILDMFEKDPNAKTFPFGISSTVHTFRTGNPKYKHLENKTFVGNGRFVITQNPFSITVESRISEVIPSCDMD</sequence>
<dbReference type="EMBL" id="MIKG01000025">
    <property type="protein sequence ID" value="RAO73523.1"/>
    <property type="molecule type" value="Genomic_DNA"/>
</dbReference>
<organism evidence="1 2">
    <name type="scientific">Talaromyces amestolkiae</name>
    <dbReference type="NCBI Taxonomy" id="1196081"/>
    <lineage>
        <taxon>Eukaryota</taxon>
        <taxon>Fungi</taxon>
        <taxon>Dikarya</taxon>
        <taxon>Ascomycota</taxon>
        <taxon>Pezizomycotina</taxon>
        <taxon>Eurotiomycetes</taxon>
        <taxon>Eurotiomycetidae</taxon>
        <taxon>Eurotiales</taxon>
        <taxon>Trichocomaceae</taxon>
        <taxon>Talaromyces</taxon>
        <taxon>Talaromyces sect. Talaromyces</taxon>
    </lineage>
</organism>
<reference evidence="1 2" key="1">
    <citation type="journal article" date="2017" name="Biotechnol. Biofuels">
        <title>Differential beta-glucosidase expression as a function of carbon source availability in Talaromyces amestolkiae: a genomic and proteomic approach.</title>
        <authorList>
            <person name="de Eugenio L.I."/>
            <person name="Mendez-Liter J.A."/>
            <person name="Nieto-Dominguez M."/>
            <person name="Alonso L."/>
            <person name="Gil-Munoz J."/>
            <person name="Barriuso J."/>
            <person name="Prieto A."/>
            <person name="Martinez M.J."/>
        </authorList>
    </citation>
    <scope>NUCLEOTIDE SEQUENCE [LARGE SCALE GENOMIC DNA]</scope>
    <source>
        <strain evidence="1 2">CIB</strain>
    </source>
</reference>
<dbReference type="Gene3D" id="2.40.160.20">
    <property type="match status" value="1"/>
</dbReference>
<gene>
    <name evidence="1" type="ORF">BHQ10_009535</name>
</gene>
<name>A0A364LCM0_TALAM</name>
<accession>A0A364LCM0</accession>
<evidence type="ECO:0000313" key="1">
    <source>
        <dbReference type="EMBL" id="RAO73523.1"/>
    </source>
</evidence>
<evidence type="ECO:0000313" key="2">
    <source>
        <dbReference type="Proteomes" id="UP000249363"/>
    </source>
</evidence>
<dbReference type="Pfam" id="PF11578">
    <property type="entry name" value="DUF3237"/>
    <property type="match status" value="1"/>
</dbReference>
<proteinExistence type="predicted"/>
<dbReference type="OrthoDB" id="2544694at2759"/>
<dbReference type="GeneID" id="63798749"/>
<keyword evidence="2" id="KW-1185">Reference proteome</keyword>
<dbReference type="RefSeq" id="XP_040738037.1">
    <property type="nucleotide sequence ID" value="XM_040882461.1"/>
</dbReference>
<dbReference type="Proteomes" id="UP000249363">
    <property type="component" value="Unassembled WGS sequence"/>
</dbReference>
<protein>
    <submittedName>
        <fullName evidence="1">Uncharacterized protein</fullName>
    </submittedName>
</protein>